<sequence>MLATRDDFAIPYPVATIGVEKSNKQSMFQDANDKLSKRISRTVCRCG</sequence>
<keyword evidence="2" id="KW-1185">Reference proteome</keyword>
<proteinExistence type="predicted"/>
<reference evidence="1 2" key="1">
    <citation type="submission" date="2012-01" db="EMBL/GenBank/DDBJ databases">
        <title>Improved High-Quality Draft sequence of Metallosphaera yellowstonensis MK1.</title>
        <authorList>
            <consortium name="US DOE Joint Genome Institute"/>
            <person name="Lucas S."/>
            <person name="Han J."/>
            <person name="Cheng J.-F."/>
            <person name="Goodwin L."/>
            <person name="Pitluck S."/>
            <person name="Peters L."/>
            <person name="Teshima H."/>
            <person name="Detter J.C."/>
            <person name="Han C."/>
            <person name="Tapia R."/>
            <person name="Land M."/>
            <person name="Hauser L."/>
            <person name="Kyrpides N."/>
            <person name="Kozubal M."/>
            <person name="Macur R.E."/>
            <person name="Jay Z."/>
            <person name="Inskeep W."/>
            <person name="Woyke T."/>
        </authorList>
    </citation>
    <scope>NUCLEOTIDE SEQUENCE [LARGE SCALE GENOMIC DNA]</scope>
    <source>
        <strain evidence="1 2">MK1</strain>
    </source>
</reference>
<name>H2C7E1_9CREN</name>
<dbReference type="HOGENOM" id="CLU_3163202_0_0_2"/>
<accession>H2C7E1</accession>
<dbReference type="AlphaFoldDB" id="H2C7E1"/>
<protein>
    <submittedName>
        <fullName evidence="1">Uncharacterized protein</fullName>
    </submittedName>
</protein>
<organism evidence="1 2">
    <name type="scientific">Metallosphaera yellowstonensis MK1</name>
    <dbReference type="NCBI Taxonomy" id="671065"/>
    <lineage>
        <taxon>Archaea</taxon>
        <taxon>Thermoproteota</taxon>
        <taxon>Thermoprotei</taxon>
        <taxon>Sulfolobales</taxon>
        <taxon>Sulfolobaceae</taxon>
        <taxon>Metallosphaera</taxon>
    </lineage>
</organism>
<dbReference type="Proteomes" id="UP000003980">
    <property type="component" value="Unassembled WGS sequence"/>
</dbReference>
<evidence type="ECO:0000313" key="1">
    <source>
        <dbReference type="EMBL" id="EHP68067.1"/>
    </source>
</evidence>
<gene>
    <name evidence="1" type="ORF">MetMK1DRAFT_00024900</name>
</gene>
<evidence type="ECO:0000313" key="2">
    <source>
        <dbReference type="Proteomes" id="UP000003980"/>
    </source>
</evidence>
<dbReference type="EMBL" id="JH597770">
    <property type="protein sequence ID" value="EHP68067.1"/>
    <property type="molecule type" value="Genomic_DNA"/>
</dbReference>